<evidence type="ECO:0000256" key="1">
    <source>
        <dbReference type="ARBA" id="ARBA00001946"/>
    </source>
</evidence>
<feature type="region of interest" description="Disordered" evidence="14">
    <location>
        <begin position="114"/>
        <end position="328"/>
    </location>
</feature>
<keyword evidence="12" id="KW-0539">Nucleus</keyword>
<reference evidence="16 17" key="1">
    <citation type="submission" date="2018-05" db="EMBL/GenBank/DDBJ databases">
        <title>Genome sequencing and assembly of the regulated plant pathogen Lachnellula willkommii and related sister species for the development of diagnostic species identification markers.</title>
        <authorList>
            <person name="Giroux E."/>
            <person name="Bilodeau G."/>
        </authorList>
    </citation>
    <scope>NUCLEOTIDE SEQUENCE [LARGE SCALE GENOMIC DNA]</scope>
    <source>
        <strain evidence="16 17">CBS 268.59</strain>
    </source>
</reference>
<feature type="compositionally biased region" description="Low complexity" evidence="14">
    <location>
        <begin position="237"/>
        <end position="257"/>
    </location>
</feature>
<dbReference type="EMBL" id="QGMK01001467">
    <property type="protein sequence ID" value="TVY68698.1"/>
    <property type="molecule type" value="Genomic_DNA"/>
</dbReference>
<evidence type="ECO:0000256" key="5">
    <source>
        <dbReference type="ARBA" id="ARBA00022723"/>
    </source>
</evidence>
<dbReference type="InterPro" id="IPR042530">
    <property type="entry name" value="EME1/EME2_C"/>
</dbReference>
<keyword evidence="10" id="KW-0233">DNA recombination</keyword>
<dbReference type="GO" id="GO:0046872">
    <property type="term" value="F:metal ion binding"/>
    <property type="evidence" value="ECO:0007669"/>
    <property type="project" value="UniProtKB-KW"/>
</dbReference>
<keyword evidence="8" id="KW-0378">Hydrolase</keyword>
<dbReference type="GO" id="GO:0003677">
    <property type="term" value="F:DNA binding"/>
    <property type="evidence" value="ECO:0007669"/>
    <property type="project" value="InterPro"/>
</dbReference>
<evidence type="ECO:0000256" key="3">
    <source>
        <dbReference type="ARBA" id="ARBA00005313"/>
    </source>
</evidence>
<evidence type="ECO:0000256" key="8">
    <source>
        <dbReference type="ARBA" id="ARBA00022801"/>
    </source>
</evidence>
<dbReference type="GO" id="GO:0005634">
    <property type="term" value="C:nucleus"/>
    <property type="evidence" value="ECO:0007669"/>
    <property type="project" value="UniProtKB-SubCell"/>
</dbReference>
<evidence type="ECO:0000256" key="6">
    <source>
        <dbReference type="ARBA" id="ARBA00022759"/>
    </source>
</evidence>
<feature type="domain" description="ERCC4" evidence="15">
    <location>
        <begin position="342"/>
        <end position="601"/>
    </location>
</feature>
<keyword evidence="4" id="KW-0540">Nuclease</keyword>
<dbReference type="InterPro" id="IPR047521">
    <property type="entry name" value="XPF_nuclease_EME1_ascomycetes"/>
</dbReference>
<comment type="cofactor">
    <cofactor evidence="1">
        <name>Mg(2+)</name>
        <dbReference type="ChEBI" id="CHEBI:18420"/>
    </cofactor>
</comment>
<evidence type="ECO:0000256" key="12">
    <source>
        <dbReference type="ARBA" id="ARBA00023242"/>
    </source>
</evidence>
<dbReference type="Gene3D" id="1.10.150.670">
    <property type="entry name" value="Crossover junction endonuclease EME1, DNA-binding domain"/>
    <property type="match status" value="1"/>
</dbReference>
<gene>
    <name evidence="16" type="primary">eme1</name>
    <name evidence="16" type="ORF">LSUE1_G007208</name>
</gene>
<dbReference type="InterPro" id="IPR006166">
    <property type="entry name" value="ERCC4_domain"/>
</dbReference>
<dbReference type="OrthoDB" id="343092at2759"/>
<dbReference type="PANTHER" id="PTHR21077:SF5">
    <property type="entry name" value="CROSSOVER JUNCTION ENDONUCLEASE MMS4"/>
    <property type="match status" value="1"/>
</dbReference>
<keyword evidence="7" id="KW-0227">DNA damage</keyword>
<comment type="subcellular location">
    <subcellularLocation>
        <location evidence="2">Nucleus</location>
    </subcellularLocation>
</comment>
<evidence type="ECO:0000313" key="17">
    <source>
        <dbReference type="Proteomes" id="UP000469558"/>
    </source>
</evidence>
<dbReference type="InterPro" id="IPR033310">
    <property type="entry name" value="Mms4/EME1/EME2"/>
</dbReference>
<dbReference type="GO" id="GO:0031297">
    <property type="term" value="P:replication fork processing"/>
    <property type="evidence" value="ECO:0007669"/>
    <property type="project" value="TreeGrafter"/>
</dbReference>
<evidence type="ECO:0000256" key="10">
    <source>
        <dbReference type="ARBA" id="ARBA00023172"/>
    </source>
</evidence>
<dbReference type="FunFam" id="1.10.150.670:FF:000004">
    <property type="entry name" value="Crossover junction endonuclease EME1"/>
    <property type="match status" value="1"/>
</dbReference>
<protein>
    <submittedName>
        <fullName evidence="16">Crossover junction endonuclease eme1</fullName>
    </submittedName>
</protein>
<dbReference type="GO" id="GO:0000712">
    <property type="term" value="P:resolution of meiotic recombination intermediates"/>
    <property type="evidence" value="ECO:0007669"/>
    <property type="project" value="TreeGrafter"/>
</dbReference>
<dbReference type="GO" id="GO:0048476">
    <property type="term" value="C:Holliday junction resolvase complex"/>
    <property type="evidence" value="ECO:0007669"/>
    <property type="project" value="InterPro"/>
</dbReference>
<dbReference type="AlphaFoldDB" id="A0A8T9C1Y3"/>
<evidence type="ECO:0000256" key="14">
    <source>
        <dbReference type="SAM" id="MobiDB-lite"/>
    </source>
</evidence>
<evidence type="ECO:0000256" key="13">
    <source>
        <dbReference type="ARBA" id="ARBA00023254"/>
    </source>
</evidence>
<feature type="compositionally biased region" description="Basic and acidic residues" evidence="14">
    <location>
        <begin position="272"/>
        <end position="323"/>
    </location>
</feature>
<evidence type="ECO:0000256" key="7">
    <source>
        <dbReference type="ARBA" id="ARBA00022763"/>
    </source>
</evidence>
<keyword evidence="6 16" id="KW-0255">Endonuclease</keyword>
<feature type="compositionally biased region" description="Polar residues" evidence="14">
    <location>
        <begin position="146"/>
        <end position="157"/>
    </location>
</feature>
<dbReference type="GO" id="GO:0008821">
    <property type="term" value="F:crossover junction DNA endonuclease activity"/>
    <property type="evidence" value="ECO:0007669"/>
    <property type="project" value="TreeGrafter"/>
</dbReference>
<evidence type="ECO:0000256" key="9">
    <source>
        <dbReference type="ARBA" id="ARBA00022842"/>
    </source>
</evidence>
<name>A0A8T9C1Y3_9HELO</name>
<proteinExistence type="inferred from homology"/>
<dbReference type="Pfam" id="PF02732">
    <property type="entry name" value="ERCC4"/>
    <property type="match status" value="1"/>
</dbReference>
<keyword evidence="17" id="KW-1185">Reference proteome</keyword>
<dbReference type="CDD" id="cd20085">
    <property type="entry name" value="XPF_nuclease_Mms4"/>
    <property type="match status" value="1"/>
</dbReference>
<dbReference type="PANTHER" id="PTHR21077">
    <property type="entry name" value="EME1 PROTEIN"/>
    <property type="match status" value="1"/>
</dbReference>
<keyword evidence="5" id="KW-0479">Metal-binding</keyword>
<comment type="similarity">
    <text evidence="3">Belongs to the EME1/MMS4 family.</text>
</comment>
<dbReference type="Proteomes" id="UP000469558">
    <property type="component" value="Unassembled WGS sequence"/>
</dbReference>
<comment type="caution">
    <text evidence="16">The sequence shown here is derived from an EMBL/GenBank/DDBJ whole genome shotgun (WGS) entry which is preliminary data.</text>
</comment>
<sequence>MPIQIVDLVSSPELRPSRPVVSAPIKIAKTKPAIPDAAKPLNSKTQVDTPDDWLSLSSDDDGFSLVKPLTSNRPNTSAATKPNILKSPKTSKAGVIERDGFIFLEEDFDSSAHMDGSMLELPPAKKQRLSPPPKIAPSKGTLARRSASNIETSNKSAASGPALKRSKTTFDDDIIFTSSPDPFLEAAKRRKQKRKENQELEDFDDISGLEPPRAAKNRLVEVDVSSDEDFPDIDAIPSRPAPSARSKSPITKSPISKSPKRKASGTALAQYNKERADQKKADEKAVKAKAKEQAKKDKDAEKEAEKERKVQEREQKKRDKEVANELAKVNVSRNDKKLSSPEMIVDMSSGLDLAMVESVWKFLGPLDVEHSTWDDTSPIVKWRRKVTAVYDEEKGHWEPINPHIKGENHILYLMTAKEFVERALGDEGADIDIHVLKLKAKFDACEIIYLVEGLTTWMKKNANLKNKQFIEGVRSQMAQEAPTASQRKKKEAEYVDEDIIEDALLRLQIQHKALIHHTKSKIESAQWIVNFTQHISTIPYKKQKDLLDTAFCMDSGQVKSGEDASDTYCKMLQEIIRITAPVAYGIMAEYPTVQKLVRGLEEHGALALEDCRKMANRDGAFTDKRVGPAISKRVHSVFTGRDPKSFDV</sequence>
<evidence type="ECO:0000259" key="15">
    <source>
        <dbReference type="SMART" id="SM00891"/>
    </source>
</evidence>
<accession>A0A8T9C1Y3</accession>
<evidence type="ECO:0000256" key="11">
    <source>
        <dbReference type="ARBA" id="ARBA00023204"/>
    </source>
</evidence>
<evidence type="ECO:0000313" key="16">
    <source>
        <dbReference type="EMBL" id="TVY68698.1"/>
    </source>
</evidence>
<organism evidence="16 17">
    <name type="scientific">Lachnellula suecica</name>
    <dbReference type="NCBI Taxonomy" id="602035"/>
    <lineage>
        <taxon>Eukaryota</taxon>
        <taxon>Fungi</taxon>
        <taxon>Dikarya</taxon>
        <taxon>Ascomycota</taxon>
        <taxon>Pezizomycotina</taxon>
        <taxon>Leotiomycetes</taxon>
        <taxon>Helotiales</taxon>
        <taxon>Lachnaceae</taxon>
        <taxon>Lachnellula</taxon>
    </lineage>
</organism>
<dbReference type="Gene3D" id="3.40.50.10130">
    <property type="match status" value="1"/>
</dbReference>
<dbReference type="GO" id="GO:0006302">
    <property type="term" value="P:double-strand break repair"/>
    <property type="evidence" value="ECO:0007669"/>
    <property type="project" value="TreeGrafter"/>
</dbReference>
<keyword evidence="9" id="KW-0460">Magnesium</keyword>
<keyword evidence="13" id="KW-0469">Meiosis</keyword>
<dbReference type="SMART" id="SM00891">
    <property type="entry name" value="ERCC4"/>
    <property type="match status" value="1"/>
</dbReference>
<evidence type="ECO:0000256" key="4">
    <source>
        <dbReference type="ARBA" id="ARBA00022722"/>
    </source>
</evidence>
<dbReference type="GO" id="GO:0031573">
    <property type="term" value="P:mitotic intra-S DNA damage checkpoint signaling"/>
    <property type="evidence" value="ECO:0007669"/>
    <property type="project" value="TreeGrafter"/>
</dbReference>
<evidence type="ECO:0000256" key="2">
    <source>
        <dbReference type="ARBA" id="ARBA00004123"/>
    </source>
</evidence>
<keyword evidence="11" id="KW-0234">DNA repair</keyword>